<dbReference type="InterPro" id="IPR029060">
    <property type="entry name" value="PIN-like_dom_sf"/>
</dbReference>
<sequence length="176" mass="19709">MKWSRKTGLPGRGKVCASSWPKLRSTWAPHTNGVGTRSMLNEKIECFLDSNVLLYAASERTSDPRRHDIAERLVLETAFGVSGQTLVEFANVARRKSVTADAVVDQWLVFLGTFPFVPVDQDYVIAGLRVARRYQLKYYDAALLAAAERLGAPIFYTEDLNHNQVYGSVRAVNPFL</sequence>
<proteinExistence type="inferred from homology"/>
<comment type="caution">
    <text evidence="7">The sequence shown here is derived from an EMBL/GenBank/DDBJ whole genome shotgun (WGS) entry which is preliminary data.</text>
</comment>
<dbReference type="CDD" id="cd18692">
    <property type="entry name" value="PIN_VapC-like"/>
    <property type="match status" value="1"/>
</dbReference>
<dbReference type="GO" id="GO:0090729">
    <property type="term" value="F:toxin activity"/>
    <property type="evidence" value="ECO:0007669"/>
    <property type="project" value="UniProtKB-KW"/>
</dbReference>
<dbReference type="HAMAP" id="MF_00265">
    <property type="entry name" value="VapC_Nob1"/>
    <property type="match status" value="1"/>
</dbReference>
<dbReference type="GO" id="GO:0004540">
    <property type="term" value="F:RNA nuclease activity"/>
    <property type="evidence" value="ECO:0007669"/>
    <property type="project" value="InterPro"/>
</dbReference>
<evidence type="ECO:0000259" key="6">
    <source>
        <dbReference type="Pfam" id="PF01850"/>
    </source>
</evidence>
<feature type="binding site" evidence="5">
    <location>
        <position position="49"/>
    </location>
    <ligand>
        <name>Mg(2+)</name>
        <dbReference type="ChEBI" id="CHEBI:18420"/>
    </ligand>
</feature>
<gene>
    <name evidence="5" type="primary">vapC</name>
    <name evidence="7" type="ORF">C9427_24015</name>
</gene>
<dbReference type="SUPFAM" id="SSF88723">
    <property type="entry name" value="PIN domain-like"/>
    <property type="match status" value="1"/>
</dbReference>
<comment type="cofactor">
    <cofactor evidence="5">
        <name>Mg(2+)</name>
        <dbReference type="ChEBI" id="CHEBI:18420"/>
    </cofactor>
</comment>
<dbReference type="Proteomes" id="UP000240259">
    <property type="component" value="Unassembled WGS sequence"/>
</dbReference>
<evidence type="ECO:0000256" key="4">
    <source>
        <dbReference type="ARBA" id="ARBA00022801"/>
    </source>
</evidence>
<evidence type="ECO:0000256" key="3">
    <source>
        <dbReference type="ARBA" id="ARBA00022723"/>
    </source>
</evidence>
<keyword evidence="5" id="KW-0460">Magnesium</keyword>
<evidence type="ECO:0000256" key="1">
    <source>
        <dbReference type="ARBA" id="ARBA00022649"/>
    </source>
</evidence>
<feature type="domain" description="PIN" evidence="6">
    <location>
        <begin position="47"/>
        <end position="166"/>
    </location>
</feature>
<dbReference type="GO" id="GO:0016787">
    <property type="term" value="F:hydrolase activity"/>
    <property type="evidence" value="ECO:0007669"/>
    <property type="project" value="UniProtKB-KW"/>
</dbReference>
<protein>
    <recommendedName>
        <fullName evidence="5">Ribonuclease VapC</fullName>
        <shortName evidence="5">RNase VapC</shortName>
        <ecNumber evidence="5">3.1.-.-</ecNumber>
    </recommendedName>
    <alternativeName>
        <fullName evidence="5">Toxin VapC</fullName>
    </alternativeName>
</protein>
<keyword evidence="8" id="KW-1185">Reference proteome</keyword>
<dbReference type="Gene3D" id="3.40.50.1010">
    <property type="entry name" value="5'-nuclease"/>
    <property type="match status" value="1"/>
</dbReference>
<keyword evidence="4 5" id="KW-0378">Hydrolase</keyword>
<dbReference type="AlphaFoldDB" id="A0A2T4IQX0"/>
<evidence type="ECO:0000256" key="2">
    <source>
        <dbReference type="ARBA" id="ARBA00022722"/>
    </source>
</evidence>
<dbReference type="Pfam" id="PF01850">
    <property type="entry name" value="PIN"/>
    <property type="match status" value="1"/>
</dbReference>
<comment type="function">
    <text evidence="5">Toxic component of a toxin-antitoxin (TA) system. An RNase.</text>
</comment>
<dbReference type="GO" id="GO:0000287">
    <property type="term" value="F:magnesium ion binding"/>
    <property type="evidence" value="ECO:0007669"/>
    <property type="project" value="UniProtKB-UniRule"/>
</dbReference>
<reference evidence="7 8" key="1">
    <citation type="submission" date="2018-03" db="EMBL/GenBank/DDBJ databases">
        <title>Genome sequence of the symbiotic type strain Mesorhizobium helmanticense CSLC115NT isolated from Lotus corniculatus nodules.</title>
        <authorList>
            <person name="Sannazzaro A.I."/>
            <person name="Torres Tejerizo G.A."/>
            <person name="Dip D."/>
            <person name="Caballero M."/>
            <person name="Pistorio M."/>
            <person name="Estrella M.J."/>
        </authorList>
    </citation>
    <scope>NUCLEOTIDE SEQUENCE [LARGE SCALE GENOMIC DNA]</scope>
    <source>
        <strain evidence="7 8">CSLC115N</strain>
    </source>
</reference>
<keyword evidence="5" id="KW-0800">Toxin</keyword>
<keyword evidence="3 5" id="KW-0479">Metal-binding</keyword>
<keyword evidence="2 5" id="KW-0540">Nuclease</keyword>
<keyword evidence="1 5" id="KW-1277">Toxin-antitoxin system</keyword>
<feature type="binding site" evidence="5">
    <location>
        <position position="140"/>
    </location>
    <ligand>
        <name>Mg(2+)</name>
        <dbReference type="ChEBI" id="CHEBI:18420"/>
    </ligand>
</feature>
<dbReference type="EC" id="3.1.-.-" evidence="5"/>
<comment type="similarity">
    <text evidence="5">Belongs to the PINc/VapC protein family.</text>
</comment>
<evidence type="ECO:0000313" key="8">
    <source>
        <dbReference type="Proteomes" id="UP000240259"/>
    </source>
</evidence>
<accession>A0A2T4IQX0</accession>
<dbReference type="InterPro" id="IPR022907">
    <property type="entry name" value="VapC_family"/>
</dbReference>
<evidence type="ECO:0000313" key="7">
    <source>
        <dbReference type="EMBL" id="PTE08037.1"/>
    </source>
</evidence>
<dbReference type="EMBL" id="PZJX01000043">
    <property type="protein sequence ID" value="PTE08037.1"/>
    <property type="molecule type" value="Genomic_DNA"/>
</dbReference>
<name>A0A2T4IQX0_9HYPH</name>
<evidence type="ECO:0000256" key="5">
    <source>
        <dbReference type="HAMAP-Rule" id="MF_00265"/>
    </source>
</evidence>
<dbReference type="InterPro" id="IPR002716">
    <property type="entry name" value="PIN_dom"/>
</dbReference>
<organism evidence="7 8">
    <name type="scientific">Mesorhizobium helmanticense</name>
    <dbReference type="NCBI Taxonomy" id="1776423"/>
    <lineage>
        <taxon>Bacteria</taxon>
        <taxon>Pseudomonadati</taxon>
        <taxon>Pseudomonadota</taxon>
        <taxon>Alphaproteobacteria</taxon>
        <taxon>Hyphomicrobiales</taxon>
        <taxon>Phyllobacteriaceae</taxon>
        <taxon>Mesorhizobium</taxon>
    </lineage>
</organism>